<feature type="compositionally biased region" description="Low complexity" evidence="13">
    <location>
        <begin position="1169"/>
        <end position="1189"/>
    </location>
</feature>
<feature type="domain" description="C2H2-type" evidence="14">
    <location>
        <begin position="545"/>
        <end position="572"/>
    </location>
</feature>
<dbReference type="Ensembl" id="ENSCMIT00000040105.1">
    <property type="protein sequence ID" value="ENSCMIP00000039535.1"/>
    <property type="gene ID" value="ENSCMIG00000016571.1"/>
</dbReference>
<gene>
    <name evidence="15" type="primary">LOC103179477</name>
</gene>
<keyword evidence="9" id="KW-0238">DNA-binding</keyword>
<evidence type="ECO:0000256" key="5">
    <source>
        <dbReference type="ARBA" id="ARBA00022737"/>
    </source>
</evidence>
<keyword evidence="7" id="KW-0862">Zinc</keyword>
<feature type="domain" description="C2H2-type" evidence="14">
    <location>
        <begin position="660"/>
        <end position="687"/>
    </location>
</feature>
<evidence type="ECO:0000256" key="13">
    <source>
        <dbReference type="SAM" id="MobiDB-lite"/>
    </source>
</evidence>
<feature type="domain" description="C2H2-type" evidence="14">
    <location>
        <begin position="747"/>
        <end position="771"/>
    </location>
</feature>
<feature type="domain" description="C2H2-type" evidence="14">
    <location>
        <begin position="1116"/>
        <end position="1144"/>
    </location>
</feature>
<dbReference type="InterPro" id="IPR057986">
    <property type="entry name" value="TPR_Rlf/292/654"/>
</dbReference>
<dbReference type="InterPro" id="IPR013087">
    <property type="entry name" value="Znf_C2H2_type"/>
</dbReference>
<proteinExistence type="inferred from homology"/>
<dbReference type="PROSITE" id="PS50157">
    <property type="entry name" value="ZINC_FINGER_C2H2_2"/>
    <property type="match status" value="10"/>
</dbReference>
<keyword evidence="8" id="KW-0805">Transcription regulation</keyword>
<name>A0A4W3K5U8_CALMI</name>
<evidence type="ECO:0000256" key="7">
    <source>
        <dbReference type="ARBA" id="ARBA00022833"/>
    </source>
</evidence>
<reference evidence="16" key="3">
    <citation type="journal article" date="2014" name="Nature">
        <title>Elephant shark genome provides unique insights into gnathostome evolution.</title>
        <authorList>
            <consortium name="International Elephant Shark Genome Sequencing Consortium"/>
            <person name="Venkatesh B."/>
            <person name="Lee A.P."/>
            <person name="Ravi V."/>
            <person name="Maurya A.K."/>
            <person name="Lian M.M."/>
            <person name="Swann J.B."/>
            <person name="Ohta Y."/>
            <person name="Flajnik M.F."/>
            <person name="Sutoh Y."/>
            <person name="Kasahara M."/>
            <person name="Hoon S."/>
            <person name="Gangu V."/>
            <person name="Roy S.W."/>
            <person name="Irimia M."/>
            <person name="Korzh V."/>
            <person name="Kondrychyn I."/>
            <person name="Lim Z.W."/>
            <person name="Tay B.H."/>
            <person name="Tohari S."/>
            <person name="Kong K.W."/>
            <person name="Ho S."/>
            <person name="Lorente-Galdos B."/>
            <person name="Quilez J."/>
            <person name="Marques-Bonet T."/>
            <person name="Raney B.J."/>
            <person name="Ingham P.W."/>
            <person name="Tay A."/>
            <person name="Hillier L.W."/>
            <person name="Minx P."/>
            <person name="Boehm T."/>
            <person name="Wilson R.K."/>
            <person name="Brenner S."/>
            <person name="Warren W.C."/>
        </authorList>
    </citation>
    <scope>NUCLEOTIDE SEQUENCE [LARGE SCALE GENOMIC DNA]</scope>
</reference>
<dbReference type="GO" id="GO:0003677">
    <property type="term" value="F:DNA binding"/>
    <property type="evidence" value="ECO:0007669"/>
    <property type="project" value="UniProtKB-KW"/>
</dbReference>
<comment type="subcellular location">
    <subcellularLocation>
        <location evidence="1">Nucleus</location>
    </subcellularLocation>
</comment>
<dbReference type="Proteomes" id="UP000314986">
    <property type="component" value="Unassembled WGS sequence"/>
</dbReference>
<feature type="region of interest" description="Disordered" evidence="13">
    <location>
        <begin position="565"/>
        <end position="584"/>
    </location>
</feature>
<evidence type="ECO:0000313" key="15">
    <source>
        <dbReference type="Ensembl" id="ENSCMIP00000039535.1"/>
    </source>
</evidence>
<feature type="domain" description="C2H2-type" evidence="14">
    <location>
        <begin position="617"/>
        <end position="647"/>
    </location>
</feature>
<feature type="compositionally biased region" description="Basic and acidic residues" evidence="13">
    <location>
        <begin position="1725"/>
        <end position="1734"/>
    </location>
</feature>
<evidence type="ECO:0000313" key="16">
    <source>
        <dbReference type="Proteomes" id="UP000314986"/>
    </source>
</evidence>
<protein>
    <submittedName>
        <fullName evidence="15">RLF zinc finger</fullName>
    </submittedName>
</protein>
<reference evidence="16" key="2">
    <citation type="journal article" date="2007" name="PLoS Biol.">
        <title>Survey sequencing and comparative analysis of the elephant shark (Callorhinchus milii) genome.</title>
        <authorList>
            <person name="Venkatesh B."/>
            <person name="Kirkness E.F."/>
            <person name="Loh Y.H."/>
            <person name="Halpern A.L."/>
            <person name="Lee A.P."/>
            <person name="Johnson J."/>
            <person name="Dandona N."/>
            <person name="Viswanathan L.D."/>
            <person name="Tay A."/>
            <person name="Venter J.C."/>
            <person name="Strausberg R.L."/>
            <person name="Brenner S."/>
        </authorList>
    </citation>
    <scope>NUCLEOTIDE SEQUENCE [LARGE SCALE GENOMIC DNA]</scope>
</reference>
<comment type="similarity">
    <text evidence="2">Belongs to the krueppel C2H2-type zinc-finger protein family.</text>
</comment>
<evidence type="ECO:0000256" key="6">
    <source>
        <dbReference type="ARBA" id="ARBA00022771"/>
    </source>
</evidence>
<dbReference type="SUPFAM" id="SSF57667">
    <property type="entry name" value="beta-beta-alpha zinc fingers"/>
    <property type="match status" value="2"/>
</dbReference>
<feature type="region of interest" description="Disordered" evidence="13">
    <location>
        <begin position="1625"/>
        <end position="1647"/>
    </location>
</feature>
<dbReference type="SMART" id="SM00355">
    <property type="entry name" value="ZnF_C2H2"/>
    <property type="match status" value="16"/>
</dbReference>
<feature type="domain" description="C2H2-type" evidence="14">
    <location>
        <begin position="1371"/>
        <end position="1401"/>
    </location>
</feature>
<dbReference type="InterPro" id="IPR052251">
    <property type="entry name" value="GH-ZnFinger_Regulators"/>
</dbReference>
<dbReference type="PROSITE" id="PS00028">
    <property type="entry name" value="ZINC_FINGER_C2H2_1"/>
    <property type="match status" value="12"/>
</dbReference>
<feature type="region of interest" description="Disordered" evidence="13">
    <location>
        <begin position="1162"/>
        <end position="1225"/>
    </location>
</feature>
<sequence length="1824" mass="206311">MADEESERGPRPVSERLHLIHRELCRGGGGGASESSSSQYCQHFCQILVQCGEKASEEPLPLLEVYRISIQSYTSARPYLTTECTHVNFVLGRLAMSCFELLLSLPADEVPQGVWQQLQQTLQESHNVLMDYGNNDLQALLAISVEGGAWRNKALRCILSRETVEAEEVKSYLTQEGPVYLEIRIKHLLKSDRTLEAMLLAKCCTETPEISSKGTFRQIYLTCLCSTGPNEEAAEEITRIDCKEVLDIICNLESEGQENTAFILCTTFLTHQLQQESVYCSWELTLFWSKLQRRMDPSLDSFLERCRQLGISARTVYHIFFLIKVIQSEAEGAGLPISIELCVGALRIQSNTNSEMQISICKTIACLMPEDLEVRRACQLTQFLLEPGLEAYREVERLYNQPDQKCNEENGPIPNSLRCELLLALKAHWPFDPEFWDWKTLKRHCRGQLGDQATEISEDELSEDEPNDNELFDQMSRMQDLENERRMKEQLERFTDVPYKKKEKVMSERYYRWLQNMFFCVLCKKDYVVARIVHHAKTHVRDGIFSCPICAKKFKKKELFTPHVKEHIKKPKRERKPKKKEDTPKLTQALFNVATSPKPQPSPQASEPLLSPWTESYPCPGTDCSRSFKYYKNLTAHLKNDHLDNDDNVRHFLEMNNRKALCKYCRRHFVSDFHLKAHLKVHSGLQPYICIQMDCNASFQAFAELVRHRKQHKEFRSKCTFKGCSKVFSGSCLLYHHEAQHYREAAYSCNTAGCKKFYFSKSEFENHLQTHDKNLCGGEVLNDVAGKSLQSCSSSLAQRTEEGEINATPARCPSNSCHSGSEGGGGDQGLVSETKPGKSNSPSVYSENLLVPLEKLASFKELSDIEDMMKAATLHPELNRAANQNCRDLTDVLAHLHHFICGVDGCVMRYTLAKELKKHVKVAHPSYYKGKRQIKEECGDDDKFVCSRCFKEFSNPKSLGGHLARKIKCPLLNDTPEMIARENPCTNQPAKAASVADVPNLDGLIRALQKLQLDQSRALVDEKVCASTSASTSLGVISIGSVSLPAPPTNASSHNSQSDLSNEGSGIIKPFVCDHEGCVFKAMTKDGLVNHYVKTHKYARDKVLQLNRFQLRFAPFKCHICLRTFTRKTNLRTHYKQMHMFSKEDMKAKLSYINCISVPSNANQQLSGSDSENTTNESFTTELESSESTESLKSEEMHLNGSPETGSVPLDSADDSEFKEEGRGSRRVGAKTNLCYMLNKYHKPYHCIHKGCTAAFTGQPNLIRHYQTVHQYNREQMCLEAEQGSAKKDNAKVKKIFKCKIEGCTKRFQYPRVLLRHYSEIHSLPGVERRKHPCNQPDCISSFNAYSDLRRHLQQAHDVDYQVKRELGLQFKCSIDGCSRTYSIRSSYLRHVQRQHKNHYKSILLRPRRHVRLVSEGQVRFRIRQQRPKTPVEFRAKEHGFAICKTELLRDQFPCMVLGCRSVVLSRHSAVRHYKTQHKMTATYINQNCSCLLVCKKYPDATLREKLGSDPLTLPKKVLSEPNEETPSCSVLRQQNGEVPLKLEIKNEPDAGGHGQPLHSCSVGNGNSPSCGGGFPGKAVNASATGVTNWGPSFKENDANQVFLPKNGGILTNLVKQSGNQNGSLFVKLKQPQKRKSETEGQPQRTDPCVYSAVTQDSLFGTGNLQDSADPPPKPFDLTTYKPIGFEASFLKFIQESEETEPEVDESWHWEPTKRCRSNTPQNESRIDSGLRGSGKEGYGEFNADTAVHSTFTAIQPLISPGQSPTLENLRTILDKALTDCGDLALKQLHFLRPVVVLERSEFSTPLIELFPTKKSDELCVGSS</sequence>
<evidence type="ECO:0000256" key="10">
    <source>
        <dbReference type="ARBA" id="ARBA00023163"/>
    </source>
</evidence>
<feature type="domain" description="C2H2-type" evidence="14">
    <location>
        <begin position="1332"/>
        <end position="1362"/>
    </location>
</feature>
<feature type="region of interest" description="Disordered" evidence="13">
    <location>
        <begin position="1702"/>
        <end position="1734"/>
    </location>
</feature>
<evidence type="ECO:0000256" key="2">
    <source>
        <dbReference type="ARBA" id="ARBA00006991"/>
    </source>
</evidence>
<dbReference type="InterPro" id="IPR036236">
    <property type="entry name" value="Znf_C2H2_sf"/>
</dbReference>
<reference evidence="15" key="5">
    <citation type="submission" date="2025-09" db="UniProtKB">
        <authorList>
            <consortium name="Ensembl"/>
        </authorList>
    </citation>
    <scope>IDENTIFICATION</scope>
</reference>
<feature type="domain" description="C2H2-type" evidence="14">
    <location>
        <begin position="1245"/>
        <end position="1275"/>
    </location>
</feature>
<accession>A0A4W3K5U8</accession>
<organism evidence="15 16">
    <name type="scientific">Callorhinchus milii</name>
    <name type="common">Ghost shark</name>
    <dbReference type="NCBI Taxonomy" id="7868"/>
    <lineage>
        <taxon>Eukaryota</taxon>
        <taxon>Metazoa</taxon>
        <taxon>Chordata</taxon>
        <taxon>Craniata</taxon>
        <taxon>Vertebrata</taxon>
        <taxon>Chondrichthyes</taxon>
        <taxon>Holocephali</taxon>
        <taxon>Chimaeriformes</taxon>
        <taxon>Callorhinchidae</taxon>
        <taxon>Callorhinchus</taxon>
    </lineage>
</organism>
<dbReference type="PANTHER" id="PTHR15507">
    <property type="entry name" value="ZINC FINGER PROTEIN RLF"/>
    <property type="match status" value="1"/>
</dbReference>
<feature type="domain" description="C2H2-type" evidence="14">
    <location>
        <begin position="688"/>
        <end position="717"/>
    </location>
</feature>
<evidence type="ECO:0000256" key="3">
    <source>
        <dbReference type="ARBA" id="ARBA00022553"/>
    </source>
</evidence>
<dbReference type="STRING" id="7868.ENSCMIP00000039535"/>
<feature type="region of interest" description="Disordered" evidence="13">
    <location>
        <begin position="803"/>
        <end position="844"/>
    </location>
</feature>
<evidence type="ECO:0000259" key="14">
    <source>
        <dbReference type="PROSITE" id="PS50157"/>
    </source>
</evidence>
<dbReference type="Pfam" id="PF25580">
    <property type="entry name" value="TPR_Rlf"/>
    <property type="match status" value="1"/>
</dbReference>
<dbReference type="Pfam" id="PF25420">
    <property type="entry name" value="zf-C2H2_ZN292"/>
    <property type="match status" value="1"/>
</dbReference>
<evidence type="ECO:0000256" key="8">
    <source>
        <dbReference type="ARBA" id="ARBA00023015"/>
    </source>
</evidence>
<dbReference type="Pfam" id="PF26218">
    <property type="entry name" value="zf_C2H2_ZNF292"/>
    <property type="match status" value="1"/>
</dbReference>
<reference evidence="16" key="1">
    <citation type="journal article" date="2006" name="Science">
        <title>Ancient noncoding elements conserved in the human genome.</title>
        <authorList>
            <person name="Venkatesh B."/>
            <person name="Kirkness E.F."/>
            <person name="Loh Y.H."/>
            <person name="Halpern A.L."/>
            <person name="Lee A.P."/>
            <person name="Johnson J."/>
            <person name="Dandona N."/>
            <person name="Viswanathan L.D."/>
            <person name="Tay A."/>
            <person name="Venter J.C."/>
            <person name="Strausberg R.L."/>
            <person name="Brenner S."/>
        </authorList>
    </citation>
    <scope>NUCLEOTIDE SEQUENCE [LARGE SCALE GENOMIC DNA]</scope>
</reference>
<keyword evidence="10" id="KW-0804">Transcription</keyword>
<dbReference type="Gene3D" id="3.30.160.60">
    <property type="entry name" value="Classic Zinc Finger"/>
    <property type="match status" value="5"/>
</dbReference>
<dbReference type="GO" id="GO:0008270">
    <property type="term" value="F:zinc ion binding"/>
    <property type="evidence" value="ECO:0007669"/>
    <property type="project" value="UniProtKB-KW"/>
</dbReference>
<evidence type="ECO:0000256" key="11">
    <source>
        <dbReference type="ARBA" id="ARBA00023242"/>
    </source>
</evidence>
<keyword evidence="4" id="KW-0479">Metal-binding</keyword>
<dbReference type="GeneTree" id="ENSGT00950000183034"/>
<feature type="compositionally biased region" description="Basic residues" evidence="13">
    <location>
        <begin position="566"/>
        <end position="578"/>
    </location>
</feature>
<reference evidence="15" key="4">
    <citation type="submission" date="2025-08" db="UniProtKB">
        <authorList>
            <consortium name="Ensembl"/>
        </authorList>
    </citation>
    <scope>IDENTIFICATION</scope>
</reference>
<feature type="domain" description="C2H2-type" evidence="14">
    <location>
        <begin position="1297"/>
        <end position="1323"/>
    </location>
</feature>
<dbReference type="GO" id="GO:0000981">
    <property type="term" value="F:DNA-binding transcription factor activity, RNA polymerase II-specific"/>
    <property type="evidence" value="ECO:0007669"/>
    <property type="project" value="TreeGrafter"/>
</dbReference>
<dbReference type="InParanoid" id="A0A4W3K5U8"/>
<dbReference type="PANTHER" id="PTHR15507:SF18">
    <property type="entry name" value="ZINC FINGER PROTEIN RLF"/>
    <property type="match status" value="1"/>
</dbReference>
<dbReference type="InterPro" id="IPR058902">
    <property type="entry name" value="zf_C2H2_ZNF292/Rlf"/>
</dbReference>
<keyword evidence="6 12" id="KW-0863">Zinc-finger</keyword>
<keyword evidence="16" id="KW-1185">Reference proteome</keyword>
<dbReference type="GO" id="GO:0005634">
    <property type="term" value="C:nucleus"/>
    <property type="evidence" value="ECO:0007669"/>
    <property type="project" value="UniProtKB-SubCell"/>
</dbReference>
<evidence type="ECO:0000256" key="4">
    <source>
        <dbReference type="ARBA" id="ARBA00022723"/>
    </source>
</evidence>
<evidence type="ECO:0000256" key="1">
    <source>
        <dbReference type="ARBA" id="ARBA00004123"/>
    </source>
</evidence>
<evidence type="ECO:0000256" key="9">
    <source>
        <dbReference type="ARBA" id="ARBA00023125"/>
    </source>
</evidence>
<keyword evidence="5" id="KW-0677">Repeat</keyword>
<dbReference type="Pfam" id="PF00096">
    <property type="entry name" value="zf-C2H2"/>
    <property type="match status" value="2"/>
</dbReference>
<keyword evidence="3" id="KW-0597">Phosphoprotein</keyword>
<evidence type="ECO:0000256" key="12">
    <source>
        <dbReference type="PROSITE-ProRule" id="PRU00042"/>
    </source>
</evidence>
<keyword evidence="11" id="KW-0539">Nucleus</keyword>